<gene>
    <name evidence="1" type="ORF">BHYA_0216g00040</name>
</gene>
<organism evidence="1 2">
    <name type="scientific">Botrytis hyacinthi</name>
    <dbReference type="NCBI Taxonomy" id="278943"/>
    <lineage>
        <taxon>Eukaryota</taxon>
        <taxon>Fungi</taxon>
        <taxon>Dikarya</taxon>
        <taxon>Ascomycota</taxon>
        <taxon>Pezizomycotina</taxon>
        <taxon>Leotiomycetes</taxon>
        <taxon>Helotiales</taxon>
        <taxon>Sclerotiniaceae</taxon>
        <taxon>Botrytis</taxon>
    </lineage>
</organism>
<dbReference type="Proteomes" id="UP000297814">
    <property type="component" value="Unassembled WGS sequence"/>
</dbReference>
<accession>A0A4Z1GHR8</accession>
<proteinExistence type="predicted"/>
<keyword evidence="2" id="KW-1185">Reference proteome</keyword>
<name>A0A4Z1GHR8_9HELO</name>
<reference evidence="1 2" key="1">
    <citation type="submission" date="2017-12" db="EMBL/GenBank/DDBJ databases">
        <title>Comparative genomics of Botrytis spp.</title>
        <authorList>
            <person name="Valero-Jimenez C.A."/>
            <person name="Tapia P."/>
            <person name="Veloso J."/>
            <person name="Silva-Moreno E."/>
            <person name="Staats M."/>
            <person name="Valdes J.H."/>
            <person name="Van Kan J.A.L."/>
        </authorList>
    </citation>
    <scope>NUCLEOTIDE SEQUENCE [LARGE SCALE GENOMIC DNA]</scope>
    <source>
        <strain evidence="1 2">Bh0001</strain>
    </source>
</reference>
<dbReference type="AlphaFoldDB" id="A0A4Z1GHR8"/>
<evidence type="ECO:0000313" key="1">
    <source>
        <dbReference type="EMBL" id="TGO34011.1"/>
    </source>
</evidence>
<dbReference type="EMBL" id="PQXK01000216">
    <property type="protein sequence ID" value="TGO34011.1"/>
    <property type="molecule type" value="Genomic_DNA"/>
</dbReference>
<comment type="caution">
    <text evidence="1">The sequence shown here is derived from an EMBL/GenBank/DDBJ whole genome shotgun (WGS) entry which is preliminary data.</text>
</comment>
<sequence length="76" mass="8796">MLGEDDSKNIFQRSPKNDDEIEVDQDKIFIPVQNTFLRSLPGLLSPNYLGRAKWKGSKPHVDENECIYHSITTLEY</sequence>
<evidence type="ECO:0000313" key="2">
    <source>
        <dbReference type="Proteomes" id="UP000297814"/>
    </source>
</evidence>
<protein>
    <submittedName>
        <fullName evidence="1">Uncharacterized protein</fullName>
    </submittedName>
</protein>